<dbReference type="AlphaFoldDB" id="A0A0F9F531"/>
<accession>A0A0F9F531</accession>
<gene>
    <name evidence="2" type="ORF">LCGC14_1995410</name>
    <name evidence="1" type="ORF">LCGC14_2332110</name>
</gene>
<evidence type="ECO:0000313" key="1">
    <source>
        <dbReference type="EMBL" id="KKL47780.1"/>
    </source>
</evidence>
<name>A0A0F9F531_9ZZZZ</name>
<proteinExistence type="predicted"/>
<dbReference type="EMBL" id="LAZR01033548">
    <property type="protein sequence ID" value="KKL47780.1"/>
    <property type="molecule type" value="Genomic_DNA"/>
</dbReference>
<dbReference type="EMBL" id="LAZR01022581">
    <property type="protein sequence ID" value="KKL81373.1"/>
    <property type="molecule type" value="Genomic_DNA"/>
</dbReference>
<protein>
    <submittedName>
        <fullName evidence="2">Uncharacterized protein</fullName>
    </submittedName>
</protein>
<comment type="caution">
    <text evidence="2">The sequence shown here is derived from an EMBL/GenBank/DDBJ whole genome shotgun (WGS) entry which is preliminary data.</text>
</comment>
<evidence type="ECO:0000313" key="2">
    <source>
        <dbReference type="EMBL" id="KKL81373.1"/>
    </source>
</evidence>
<reference evidence="2" key="1">
    <citation type="journal article" date="2015" name="Nature">
        <title>Complex archaea that bridge the gap between prokaryotes and eukaryotes.</title>
        <authorList>
            <person name="Spang A."/>
            <person name="Saw J.H."/>
            <person name="Jorgensen S.L."/>
            <person name="Zaremba-Niedzwiedzka K."/>
            <person name="Martijn J."/>
            <person name="Lind A.E."/>
            <person name="van Eijk R."/>
            <person name="Schleper C."/>
            <person name="Guy L."/>
            <person name="Ettema T.J."/>
        </authorList>
    </citation>
    <scope>NUCLEOTIDE SEQUENCE</scope>
</reference>
<sequence>MMKELTLLEKVLVQILIEMLSEKIRTSIGGLNYAVIVLQRAGLTKQQARKALAWREDEKI</sequence>
<organism evidence="2">
    <name type="scientific">marine sediment metagenome</name>
    <dbReference type="NCBI Taxonomy" id="412755"/>
    <lineage>
        <taxon>unclassified sequences</taxon>
        <taxon>metagenomes</taxon>
        <taxon>ecological metagenomes</taxon>
    </lineage>
</organism>